<keyword evidence="1" id="KW-0805">Transcription regulation</keyword>
<dbReference type="SMART" id="SM00342">
    <property type="entry name" value="HTH_ARAC"/>
    <property type="match status" value="1"/>
</dbReference>
<proteinExistence type="predicted"/>
<evidence type="ECO:0000256" key="2">
    <source>
        <dbReference type="ARBA" id="ARBA00023125"/>
    </source>
</evidence>
<dbReference type="PROSITE" id="PS01124">
    <property type="entry name" value="HTH_ARAC_FAMILY_2"/>
    <property type="match status" value="1"/>
</dbReference>
<accession>A0ABQ1LBU0</accession>
<dbReference type="Proteomes" id="UP000636010">
    <property type="component" value="Unassembled WGS sequence"/>
</dbReference>
<dbReference type="SUPFAM" id="SSF46689">
    <property type="entry name" value="Homeodomain-like"/>
    <property type="match status" value="1"/>
</dbReference>
<feature type="domain" description="HTH araC/xylS-type" evidence="4">
    <location>
        <begin position="141"/>
        <end position="241"/>
    </location>
</feature>
<evidence type="ECO:0000256" key="3">
    <source>
        <dbReference type="ARBA" id="ARBA00023163"/>
    </source>
</evidence>
<name>A0ABQ1LBU0_9BACT</name>
<keyword evidence="2" id="KW-0238">DNA-binding</keyword>
<dbReference type="InterPro" id="IPR018060">
    <property type="entry name" value="HTH_AraC"/>
</dbReference>
<dbReference type="Pfam" id="PF20240">
    <property type="entry name" value="DUF6597"/>
    <property type="match status" value="1"/>
</dbReference>
<dbReference type="Gene3D" id="1.10.10.60">
    <property type="entry name" value="Homeodomain-like"/>
    <property type="match status" value="1"/>
</dbReference>
<evidence type="ECO:0000259" key="4">
    <source>
        <dbReference type="PROSITE" id="PS01124"/>
    </source>
</evidence>
<dbReference type="InterPro" id="IPR009057">
    <property type="entry name" value="Homeodomain-like_sf"/>
</dbReference>
<dbReference type="InterPro" id="IPR046532">
    <property type="entry name" value="DUF6597"/>
</dbReference>
<dbReference type="EMBL" id="BMEC01000001">
    <property type="protein sequence ID" value="GGC20455.1"/>
    <property type="molecule type" value="Genomic_DNA"/>
</dbReference>
<dbReference type="InterPro" id="IPR050204">
    <property type="entry name" value="AraC_XylS_family_regulators"/>
</dbReference>
<dbReference type="PANTHER" id="PTHR46796:SF13">
    <property type="entry name" value="HTH-TYPE TRANSCRIPTIONAL ACTIVATOR RHAS"/>
    <property type="match status" value="1"/>
</dbReference>
<sequence>MYQEIKPSEGLDSIIDSFWTFSENKASENLKILPDTCTDLIFDLNQNKGFLSGIMTNYQRVELATQSNLIGVRFKIEKFGALAKIPLNETKNLRVELSQLFPPKSLDSIDQLNELKTITEKVYFLENFIKTSFKQNFQKQDQLILSVAQNIRSFNGIVNIEHIAQSHHISLRQLERRFKAYIGLTLKEFSNIVRFNKAKKAITTFQNSSLLEIAFDMGFFDHSHMTYEFKRISGENPSFFR</sequence>
<evidence type="ECO:0000313" key="5">
    <source>
        <dbReference type="EMBL" id="GGC20455.1"/>
    </source>
</evidence>
<reference evidence="6" key="1">
    <citation type="journal article" date="2019" name="Int. J. Syst. Evol. Microbiol.">
        <title>The Global Catalogue of Microorganisms (GCM) 10K type strain sequencing project: providing services to taxonomists for standard genome sequencing and annotation.</title>
        <authorList>
            <consortium name="The Broad Institute Genomics Platform"/>
            <consortium name="The Broad Institute Genome Sequencing Center for Infectious Disease"/>
            <person name="Wu L."/>
            <person name="Ma J."/>
        </authorList>
    </citation>
    <scope>NUCLEOTIDE SEQUENCE [LARGE SCALE GENOMIC DNA]</scope>
    <source>
        <strain evidence="6">CGMCC 1.10832</strain>
    </source>
</reference>
<gene>
    <name evidence="5" type="ORF">GCM10011506_01960</name>
</gene>
<evidence type="ECO:0000313" key="6">
    <source>
        <dbReference type="Proteomes" id="UP000636010"/>
    </source>
</evidence>
<dbReference type="Pfam" id="PF12833">
    <property type="entry name" value="HTH_18"/>
    <property type="match status" value="1"/>
</dbReference>
<protein>
    <submittedName>
        <fullName evidence="5">Transcriptional regulator</fullName>
    </submittedName>
</protein>
<evidence type="ECO:0000256" key="1">
    <source>
        <dbReference type="ARBA" id="ARBA00023015"/>
    </source>
</evidence>
<keyword evidence="3" id="KW-0804">Transcription</keyword>
<keyword evidence="6" id="KW-1185">Reference proteome</keyword>
<dbReference type="PANTHER" id="PTHR46796">
    <property type="entry name" value="HTH-TYPE TRANSCRIPTIONAL ACTIVATOR RHAS-RELATED"/>
    <property type="match status" value="1"/>
</dbReference>
<dbReference type="RefSeq" id="WP_188459937.1">
    <property type="nucleotide sequence ID" value="NZ_BAABHU010000001.1"/>
</dbReference>
<comment type="caution">
    <text evidence="5">The sequence shown here is derived from an EMBL/GenBank/DDBJ whole genome shotgun (WGS) entry which is preliminary data.</text>
</comment>
<organism evidence="5 6">
    <name type="scientific">Marivirga lumbricoides</name>
    <dbReference type="NCBI Taxonomy" id="1046115"/>
    <lineage>
        <taxon>Bacteria</taxon>
        <taxon>Pseudomonadati</taxon>
        <taxon>Bacteroidota</taxon>
        <taxon>Cytophagia</taxon>
        <taxon>Cytophagales</taxon>
        <taxon>Marivirgaceae</taxon>
        <taxon>Marivirga</taxon>
    </lineage>
</organism>